<sequence length="388" mass="40883" precursor="true">MMRMFTVQHWRTRLRCAVLVVAAVPLFLNAMSALAASDAPVRVKDLGKLQGWRENALVGYGIVTGLAGTGDAPTNRSTKQALANVFSQFNMTIAPEQVQSRNVAVVMVTAALPTFAREGDTLDVTVTSAGDARSLVGGTLLLTPLKAPNGRVYALAQGPLSVGGYRYDANGNVVQKNHPTVGSVPAGATVEVGTGANMVDARKNITFVLAEPDYTTANRVANAINAQLGAPLAEARDASGIEIRIPESLRDHPVQFFSRVENVTVEPDRRAKVVINERTGTVVAGGDVRIAKVAISHGDLKISIATENTVSQPFYIGHGGPGVQTAIVSNSHVDVDERNAPAFVAATNNTVADLVQALAQMKTNTRDIISILRAVKAAGALHAELVVQ</sequence>
<keyword evidence="7" id="KW-1185">Reference proteome</keyword>
<evidence type="ECO:0000256" key="5">
    <source>
        <dbReference type="HAMAP-Rule" id="MF_00416"/>
    </source>
</evidence>
<dbReference type="Proteomes" id="UP001189757">
    <property type="component" value="Unassembled WGS sequence"/>
</dbReference>
<feature type="signal peptide" evidence="5">
    <location>
        <begin position="1"/>
        <end position="35"/>
    </location>
</feature>
<comment type="subunit">
    <text evidence="5">The basal body constitutes a major portion of the flagellar organelle and consists of four rings (L,P,S, and M) mounted on a central rod.</text>
</comment>
<dbReference type="HAMAP" id="MF_00416">
    <property type="entry name" value="FlgI"/>
    <property type="match status" value="1"/>
</dbReference>
<dbReference type="PANTHER" id="PTHR30381:SF0">
    <property type="entry name" value="FLAGELLAR P-RING PROTEIN"/>
    <property type="match status" value="1"/>
</dbReference>
<organism evidence="6 7">
    <name type="scientific">Ralstonia flaminis</name>
    <dbReference type="NCBI Taxonomy" id="3058597"/>
    <lineage>
        <taxon>Bacteria</taxon>
        <taxon>Pseudomonadati</taxon>
        <taxon>Pseudomonadota</taxon>
        <taxon>Betaproteobacteria</taxon>
        <taxon>Burkholderiales</taxon>
        <taxon>Burkholderiaceae</taxon>
        <taxon>Ralstonia</taxon>
    </lineage>
</organism>
<dbReference type="PANTHER" id="PTHR30381">
    <property type="entry name" value="FLAGELLAR P-RING PERIPLASMIC PROTEIN FLGI"/>
    <property type="match status" value="1"/>
</dbReference>
<comment type="similarity">
    <text evidence="5">Belongs to the FlgI family.</text>
</comment>
<evidence type="ECO:0000313" key="7">
    <source>
        <dbReference type="Proteomes" id="UP001189757"/>
    </source>
</evidence>
<evidence type="ECO:0000256" key="1">
    <source>
        <dbReference type="ARBA" id="ARBA00002591"/>
    </source>
</evidence>
<accession>A0ABM9KBI8</accession>
<protein>
    <recommendedName>
        <fullName evidence="5">Flagellar P-ring protein</fullName>
    </recommendedName>
    <alternativeName>
        <fullName evidence="5">Basal body P-ring protein</fullName>
    </alternativeName>
</protein>
<comment type="subcellular location">
    <subcellularLocation>
        <location evidence="2 5">Bacterial flagellum basal body</location>
    </subcellularLocation>
</comment>
<dbReference type="Pfam" id="PF02119">
    <property type="entry name" value="FlgI"/>
    <property type="match status" value="1"/>
</dbReference>
<dbReference type="InterPro" id="IPR001782">
    <property type="entry name" value="Flag_FlgI"/>
</dbReference>
<keyword evidence="4 5" id="KW-0975">Bacterial flagellum</keyword>
<comment type="function">
    <text evidence="1 5">Assembles around the rod to form the L-ring and probably protects the motor/basal body from shearing forces during rotation.</text>
</comment>
<gene>
    <name evidence="6" type="primary">flgI_3</name>
    <name evidence="5" type="synonym">flgI</name>
    <name evidence="6" type="ORF">LMG18101_05091</name>
</gene>
<keyword evidence="6" id="KW-0282">Flagellum</keyword>
<evidence type="ECO:0000256" key="3">
    <source>
        <dbReference type="ARBA" id="ARBA00022729"/>
    </source>
</evidence>
<comment type="caution">
    <text evidence="6">The sequence shown here is derived from an EMBL/GenBank/DDBJ whole genome shotgun (WGS) entry which is preliminary data.</text>
</comment>
<proteinExistence type="inferred from homology"/>
<feature type="chain" id="PRO_5044911718" description="Flagellar P-ring protein" evidence="5">
    <location>
        <begin position="36"/>
        <end position="388"/>
    </location>
</feature>
<name>A0ABM9KBI8_9RALS</name>
<dbReference type="PRINTS" id="PR01010">
    <property type="entry name" value="FLGPRINGFLGI"/>
</dbReference>
<keyword evidence="3 5" id="KW-0732">Signal</keyword>
<evidence type="ECO:0000256" key="4">
    <source>
        <dbReference type="ARBA" id="ARBA00023143"/>
    </source>
</evidence>
<dbReference type="EMBL" id="CATZLL010000024">
    <property type="protein sequence ID" value="CAJ0822605.1"/>
    <property type="molecule type" value="Genomic_DNA"/>
</dbReference>
<keyword evidence="6" id="KW-0966">Cell projection</keyword>
<evidence type="ECO:0000313" key="6">
    <source>
        <dbReference type="EMBL" id="CAJ0822605.1"/>
    </source>
</evidence>
<keyword evidence="6" id="KW-0969">Cilium</keyword>
<dbReference type="NCBIfam" id="NF003676">
    <property type="entry name" value="PRK05303.1"/>
    <property type="match status" value="1"/>
</dbReference>
<evidence type="ECO:0000256" key="2">
    <source>
        <dbReference type="ARBA" id="ARBA00004117"/>
    </source>
</evidence>
<reference evidence="6 7" key="1">
    <citation type="submission" date="2023-07" db="EMBL/GenBank/DDBJ databases">
        <authorList>
            <person name="Peeters C."/>
        </authorList>
    </citation>
    <scope>NUCLEOTIDE SEQUENCE [LARGE SCALE GENOMIC DNA]</scope>
    <source>
        <strain evidence="6 7">LMG 18101</strain>
    </source>
</reference>